<organism evidence="1 2">
    <name type="scientific">Solanum stoloniferum</name>
    <dbReference type="NCBI Taxonomy" id="62892"/>
    <lineage>
        <taxon>Eukaryota</taxon>
        <taxon>Viridiplantae</taxon>
        <taxon>Streptophyta</taxon>
        <taxon>Embryophyta</taxon>
        <taxon>Tracheophyta</taxon>
        <taxon>Spermatophyta</taxon>
        <taxon>Magnoliopsida</taxon>
        <taxon>eudicotyledons</taxon>
        <taxon>Gunneridae</taxon>
        <taxon>Pentapetalae</taxon>
        <taxon>asterids</taxon>
        <taxon>lamiids</taxon>
        <taxon>Solanales</taxon>
        <taxon>Solanaceae</taxon>
        <taxon>Solanoideae</taxon>
        <taxon>Solaneae</taxon>
        <taxon>Solanum</taxon>
    </lineage>
</organism>
<dbReference type="PANTHER" id="PTHR36490:SF1">
    <property type="entry name" value="STRESS ENHANCED PROTEIN 2, CHLOROPLASTIC"/>
    <property type="match status" value="1"/>
</dbReference>
<gene>
    <name evidence="1" type="ORF">AABB24_028334</name>
</gene>
<dbReference type="Proteomes" id="UP001627284">
    <property type="component" value="Unassembled WGS sequence"/>
</dbReference>
<keyword evidence="2" id="KW-1185">Reference proteome</keyword>
<name>A0ABD2S6C6_9SOLN</name>
<dbReference type="InterPro" id="IPR044971">
    <property type="entry name" value="SEP2"/>
</dbReference>
<dbReference type="PANTHER" id="PTHR36490">
    <property type="entry name" value="STRESS ENHANCED PROTEIN 2, CHLOROPLASTIC"/>
    <property type="match status" value="1"/>
</dbReference>
<comment type="caution">
    <text evidence="1">The sequence shown here is derived from an EMBL/GenBank/DDBJ whole genome shotgun (WGS) entry which is preliminary data.</text>
</comment>
<accession>A0ABD2S6C6</accession>
<evidence type="ECO:0000313" key="1">
    <source>
        <dbReference type="EMBL" id="KAL3339677.1"/>
    </source>
</evidence>
<proteinExistence type="predicted"/>
<evidence type="ECO:0000313" key="2">
    <source>
        <dbReference type="Proteomes" id="UP001627284"/>
    </source>
</evidence>
<protein>
    <recommendedName>
        <fullName evidence="3">Stress enhanced protein 2</fullName>
    </recommendedName>
</protein>
<dbReference type="EMBL" id="JBJKTR010000016">
    <property type="protein sequence ID" value="KAL3339677.1"/>
    <property type="molecule type" value="Genomic_DNA"/>
</dbReference>
<reference evidence="1 2" key="1">
    <citation type="submission" date="2024-05" db="EMBL/GenBank/DDBJ databases">
        <title>De novo assembly of an allotetraploid wild potato.</title>
        <authorList>
            <person name="Hosaka A.J."/>
        </authorList>
    </citation>
    <scope>NUCLEOTIDE SEQUENCE [LARGE SCALE GENOMIC DNA]</scope>
    <source>
        <tissue evidence="1">Young leaves</tissue>
    </source>
</reference>
<dbReference type="AlphaFoldDB" id="A0ABD2S6C6"/>
<evidence type="ECO:0008006" key="3">
    <source>
        <dbReference type="Google" id="ProtNLM"/>
    </source>
</evidence>
<sequence>MHLKITPLFSNSFSLSLSLPLFRNHLLDSSMALRAGPVFCELKPQTQKPEPAGFMPVQKLRVSEPGQENGKIMLQPRLTTLRSFGSDPVGVIKTKNGGFNGEDNEVSPFFATLSEYIESSKKSHDFEIISGRLAMIVFAATVSMEVVTGNSVFRKTDFQGIAEAAGVCIGAVTCAALFAWSSSSRTRVGRIFTLGCNTFIDSFIDQIVDGLFYENDNIDWTDDI</sequence>